<reference evidence="15" key="1">
    <citation type="submission" date="2025-08" db="UniProtKB">
        <authorList>
            <consortium name="RefSeq"/>
        </authorList>
    </citation>
    <scope>IDENTIFICATION</scope>
    <source>
        <tissue evidence="15">Gonad</tissue>
    </source>
</reference>
<dbReference type="Gene3D" id="3.30.360.10">
    <property type="entry name" value="Dihydrodipicolinate Reductase, domain 2"/>
    <property type="match status" value="1"/>
</dbReference>
<sequence length="592" mass="66843">MGTGSSKDRPRQSTTPKGVLRVKPAASNTDTHPYSTQPGVGSNPETGEPCALKVQGTVHTGQDNNMTAISNVQKTKDQLLKGVSILKETLHQEDVPHVFVVFGASGDLAKKKIYPTLWWLFKDGLLPKQTYFVGYARSDLTVEGVRDKTTQYMKLQDDEKEKYEEFWKVNWYVRGSYTERTDFEHLNQEINTLPKGDLAHRLFYLALPPTVFKDVSSNIRLCCMGHDGLEESATVSTGSGGWSRIIVEKPFGRDLESSADLSQHLSKLFREDQIYRIDHYLGKEMVQNLMVLRFGNKMFSPLWNRDHVQCVVITFKEPFGTMGRGGYFDESGIIRDVMQNHLMQILSLVAMEKPASTSAEDIRDEKVKVLKCMPPLELENVVVGQYTGDPQGEGDAKSGYLDDPTVPKGSVTPTFASAVVFVKTERWDGVPFIMKCGKALNERKAEVRIQFKDVPGDIFGGQCKRNELVIRVQPQEAVYCKMMVKAPGMNINPEESELDLSYGARYKGVKMPDAYERLILDVFCGAQLHFVRSDELGEAWRIFTPLLHKLEKEKIKPVPYKYGSRGPQESDDLARKFGFIFSGTYKWTKPQL</sequence>
<evidence type="ECO:0000256" key="1">
    <source>
        <dbReference type="ARBA" id="ARBA00004514"/>
    </source>
</evidence>
<comment type="subcellular location">
    <subcellularLocation>
        <location evidence="1">Cytoplasm</location>
        <location evidence="1">Cytosol</location>
    </subcellularLocation>
</comment>
<feature type="domain" description="Glucose-6-phosphate dehydrogenase NAD-binding" evidence="12">
    <location>
        <begin position="100"/>
        <end position="288"/>
    </location>
</feature>
<dbReference type="InterPro" id="IPR022674">
    <property type="entry name" value="G6P_DH_NAD-bd"/>
</dbReference>
<keyword evidence="7 10" id="KW-0560">Oxidoreductase</keyword>
<comment type="function">
    <text evidence="10">Catalyzes the rate-limiting step of the oxidative pentose-phosphate pathway, which represents a route for the dissimilation of carbohydrates besides glycolysis.</text>
</comment>
<feature type="region of interest" description="Disordered" evidence="11">
    <location>
        <begin position="1"/>
        <end position="50"/>
    </location>
</feature>
<dbReference type="SUPFAM" id="SSF55347">
    <property type="entry name" value="Glyceraldehyde-3-phosphate dehydrogenase-like, C-terminal domain"/>
    <property type="match status" value="1"/>
</dbReference>
<dbReference type="PROSITE" id="PS00069">
    <property type="entry name" value="G6P_DEHYDROGENASE"/>
    <property type="match status" value="1"/>
</dbReference>
<dbReference type="GO" id="GO:0006006">
    <property type="term" value="P:glucose metabolic process"/>
    <property type="evidence" value="ECO:0007669"/>
    <property type="project" value="UniProtKB-KW"/>
</dbReference>
<dbReference type="FunFam" id="3.30.360.10:FF:000013">
    <property type="entry name" value="Glucose-6-phosphate 1-dehydrogenase"/>
    <property type="match status" value="1"/>
</dbReference>
<comment type="catalytic activity">
    <reaction evidence="9">
        <text>D-glucose 6-phosphate + NADP(+) = 6-phospho-D-glucono-1,5-lactone + NADPH + H(+)</text>
        <dbReference type="Rhea" id="RHEA:15841"/>
        <dbReference type="ChEBI" id="CHEBI:15378"/>
        <dbReference type="ChEBI" id="CHEBI:57783"/>
        <dbReference type="ChEBI" id="CHEBI:57955"/>
        <dbReference type="ChEBI" id="CHEBI:58349"/>
        <dbReference type="ChEBI" id="CHEBI:61548"/>
        <dbReference type="EC" id="1.1.1.49"/>
    </reaction>
    <physiologicalReaction direction="left-to-right" evidence="9">
        <dbReference type="Rhea" id="RHEA:15842"/>
    </physiologicalReaction>
</comment>
<evidence type="ECO:0000313" key="15">
    <source>
        <dbReference type="RefSeq" id="XP_019618454.1"/>
    </source>
</evidence>
<dbReference type="UniPathway" id="UPA00115">
    <property type="reaction ID" value="UER00408"/>
</dbReference>
<keyword evidence="14" id="KW-1185">Reference proteome</keyword>
<evidence type="ECO:0000256" key="3">
    <source>
        <dbReference type="ARBA" id="ARBA00009975"/>
    </source>
</evidence>
<accession>A0A6P4Y812</accession>
<comment type="similarity">
    <text evidence="3 10">Belongs to the glucose-6-phosphate dehydrogenase family.</text>
</comment>
<evidence type="ECO:0000256" key="5">
    <source>
        <dbReference type="ARBA" id="ARBA00022526"/>
    </source>
</evidence>
<dbReference type="InterPro" id="IPR001282">
    <property type="entry name" value="G6P_DH"/>
</dbReference>
<proteinExistence type="inferred from homology"/>
<comment type="pathway">
    <text evidence="2 10">Carbohydrate degradation; pentose phosphate pathway; D-ribulose 5-phosphate from D-glucose 6-phosphate (oxidative stage): step 1/3.</text>
</comment>
<dbReference type="Pfam" id="PF02781">
    <property type="entry name" value="G6PD_C"/>
    <property type="match status" value="1"/>
</dbReference>
<dbReference type="OrthoDB" id="60984at2759"/>
<dbReference type="HAMAP" id="MF_00966">
    <property type="entry name" value="G6PD"/>
    <property type="match status" value="1"/>
</dbReference>
<evidence type="ECO:0000256" key="7">
    <source>
        <dbReference type="ARBA" id="ARBA00023002"/>
    </source>
</evidence>
<evidence type="ECO:0000259" key="12">
    <source>
        <dbReference type="Pfam" id="PF00479"/>
    </source>
</evidence>
<dbReference type="GO" id="GO:0005829">
    <property type="term" value="C:cytosol"/>
    <property type="evidence" value="ECO:0007669"/>
    <property type="project" value="UniProtKB-SubCell"/>
</dbReference>
<feature type="compositionally biased region" description="Polar residues" evidence="11">
    <location>
        <begin position="26"/>
        <end position="45"/>
    </location>
</feature>
<name>A0A6P4Y812_BRABE</name>
<evidence type="ECO:0000256" key="11">
    <source>
        <dbReference type="SAM" id="MobiDB-lite"/>
    </source>
</evidence>
<dbReference type="GO" id="GO:0050661">
    <property type="term" value="F:NADP binding"/>
    <property type="evidence" value="ECO:0007669"/>
    <property type="project" value="InterPro"/>
</dbReference>
<keyword evidence="8 10" id="KW-0119">Carbohydrate metabolism</keyword>
<dbReference type="SUPFAM" id="SSF51735">
    <property type="entry name" value="NAD(P)-binding Rossmann-fold domains"/>
    <property type="match status" value="1"/>
</dbReference>
<dbReference type="GO" id="GO:0009051">
    <property type="term" value="P:pentose-phosphate shunt, oxidative branch"/>
    <property type="evidence" value="ECO:0007669"/>
    <property type="project" value="TreeGrafter"/>
</dbReference>
<evidence type="ECO:0000256" key="2">
    <source>
        <dbReference type="ARBA" id="ARBA00004937"/>
    </source>
</evidence>
<dbReference type="InterPro" id="IPR022675">
    <property type="entry name" value="G6P_DH_C"/>
</dbReference>
<dbReference type="PANTHER" id="PTHR23429:SF0">
    <property type="entry name" value="GLUCOSE-6-PHOSPHATE 1-DEHYDROGENASE"/>
    <property type="match status" value="1"/>
</dbReference>
<evidence type="ECO:0000256" key="10">
    <source>
        <dbReference type="RuleBase" id="RU362120"/>
    </source>
</evidence>
<dbReference type="InterPro" id="IPR019796">
    <property type="entry name" value="G6P_DH_AS"/>
</dbReference>
<evidence type="ECO:0000256" key="9">
    <source>
        <dbReference type="ARBA" id="ARBA00047696"/>
    </source>
</evidence>
<dbReference type="GeneID" id="109465542"/>
<dbReference type="Pfam" id="PF00479">
    <property type="entry name" value="G6PD_N"/>
    <property type="match status" value="1"/>
</dbReference>
<feature type="domain" description="Glucose-6-phosphate dehydrogenase C-terminal" evidence="13">
    <location>
        <begin position="290"/>
        <end position="578"/>
    </location>
</feature>
<evidence type="ECO:0000256" key="6">
    <source>
        <dbReference type="ARBA" id="ARBA00022857"/>
    </source>
</evidence>
<dbReference type="GO" id="GO:0004345">
    <property type="term" value="F:glucose-6-phosphate dehydrogenase activity"/>
    <property type="evidence" value="ECO:0007669"/>
    <property type="project" value="UniProtKB-EC"/>
</dbReference>
<dbReference type="Gene3D" id="3.40.50.720">
    <property type="entry name" value="NAD(P)-binding Rossmann-like Domain"/>
    <property type="match status" value="1"/>
</dbReference>
<evidence type="ECO:0000259" key="13">
    <source>
        <dbReference type="Pfam" id="PF02781"/>
    </source>
</evidence>
<keyword evidence="6 10" id="KW-0521">NADP</keyword>
<keyword evidence="5 10" id="KW-0313">Glucose metabolism</keyword>
<feature type="compositionally biased region" description="Basic and acidic residues" evidence="11">
    <location>
        <begin position="1"/>
        <end position="11"/>
    </location>
</feature>
<dbReference type="RefSeq" id="XP_019618454.1">
    <property type="nucleotide sequence ID" value="XM_019762895.1"/>
</dbReference>
<dbReference type="KEGG" id="bbel:109465542"/>
<evidence type="ECO:0000313" key="14">
    <source>
        <dbReference type="Proteomes" id="UP000515135"/>
    </source>
</evidence>
<dbReference type="InterPro" id="IPR036291">
    <property type="entry name" value="NAD(P)-bd_dom_sf"/>
</dbReference>
<dbReference type="AlphaFoldDB" id="A0A6P4Y812"/>
<dbReference type="Proteomes" id="UP000515135">
    <property type="component" value="Unplaced"/>
</dbReference>
<protein>
    <recommendedName>
        <fullName evidence="10">Glucose-6-phosphate 1-dehydrogenase</fullName>
        <ecNumber evidence="10">1.1.1.49</ecNumber>
    </recommendedName>
</protein>
<dbReference type="PANTHER" id="PTHR23429">
    <property type="entry name" value="GLUCOSE-6-PHOSPHATE 1-DEHYDROGENASE G6PD"/>
    <property type="match status" value="1"/>
</dbReference>
<keyword evidence="4" id="KW-0963">Cytoplasm</keyword>
<gene>
    <name evidence="15" type="primary">LOC109465542</name>
</gene>
<dbReference type="NCBIfam" id="TIGR00871">
    <property type="entry name" value="zwf"/>
    <property type="match status" value="1"/>
</dbReference>
<dbReference type="FunFam" id="3.40.50.720:FF:000111">
    <property type="entry name" value="Glucose-6-phosphate 1-dehydrogenase"/>
    <property type="match status" value="1"/>
</dbReference>
<evidence type="ECO:0000256" key="4">
    <source>
        <dbReference type="ARBA" id="ARBA00022490"/>
    </source>
</evidence>
<dbReference type="PRINTS" id="PR00079">
    <property type="entry name" value="G6PDHDRGNASE"/>
</dbReference>
<organism evidence="14 15">
    <name type="scientific">Branchiostoma belcheri</name>
    <name type="common">Amphioxus</name>
    <dbReference type="NCBI Taxonomy" id="7741"/>
    <lineage>
        <taxon>Eukaryota</taxon>
        <taxon>Metazoa</taxon>
        <taxon>Chordata</taxon>
        <taxon>Cephalochordata</taxon>
        <taxon>Leptocardii</taxon>
        <taxon>Amphioxiformes</taxon>
        <taxon>Branchiostomatidae</taxon>
        <taxon>Branchiostoma</taxon>
    </lineage>
</organism>
<evidence type="ECO:0000256" key="8">
    <source>
        <dbReference type="ARBA" id="ARBA00023277"/>
    </source>
</evidence>
<dbReference type="EC" id="1.1.1.49" evidence="10"/>